<dbReference type="AlphaFoldDB" id="A0A0A0B268"/>
<dbReference type="STRING" id="50402.A0A0A0B268"/>
<evidence type="ECO:0000256" key="3">
    <source>
        <dbReference type="ARBA" id="ARBA00023136"/>
    </source>
</evidence>
<keyword evidence="3 7" id="KW-0472">Membrane</keyword>
<keyword evidence="6" id="KW-0393">Immunoglobulin domain</keyword>
<dbReference type="GO" id="GO:1903037">
    <property type="term" value="P:regulation of leukocyte cell-cell adhesion"/>
    <property type="evidence" value="ECO:0007669"/>
    <property type="project" value="UniProtKB-ARBA"/>
</dbReference>
<dbReference type="PANTHER" id="PTHR24100">
    <property type="entry name" value="BUTYROPHILIN"/>
    <property type="match status" value="1"/>
</dbReference>
<dbReference type="PROSITE" id="PS50835">
    <property type="entry name" value="IG_LIKE"/>
    <property type="match status" value="1"/>
</dbReference>
<evidence type="ECO:0000259" key="8">
    <source>
        <dbReference type="PROSITE" id="PS50835"/>
    </source>
</evidence>
<organism evidence="9 10">
    <name type="scientific">Charadrius vociferus</name>
    <name type="common">Killdeer</name>
    <name type="synonym">Aegialitis vocifera</name>
    <dbReference type="NCBI Taxonomy" id="50402"/>
    <lineage>
        <taxon>Eukaryota</taxon>
        <taxon>Metazoa</taxon>
        <taxon>Chordata</taxon>
        <taxon>Craniata</taxon>
        <taxon>Vertebrata</taxon>
        <taxon>Euteleostomi</taxon>
        <taxon>Archelosauria</taxon>
        <taxon>Archosauria</taxon>
        <taxon>Dinosauria</taxon>
        <taxon>Saurischia</taxon>
        <taxon>Theropoda</taxon>
        <taxon>Coelurosauria</taxon>
        <taxon>Aves</taxon>
        <taxon>Neognathae</taxon>
        <taxon>Neoaves</taxon>
        <taxon>Charadriiformes</taxon>
        <taxon>Charadriidae</taxon>
        <taxon>Charadrius</taxon>
    </lineage>
</organism>
<evidence type="ECO:0000256" key="5">
    <source>
        <dbReference type="ARBA" id="ARBA00023180"/>
    </source>
</evidence>
<accession>A0A0A0B268</accession>
<dbReference type="InterPro" id="IPR013783">
    <property type="entry name" value="Ig-like_fold"/>
</dbReference>
<dbReference type="InterPro" id="IPR050504">
    <property type="entry name" value="IgSF_BTN/MOG"/>
</dbReference>
<keyword evidence="10" id="KW-1185">Reference proteome</keyword>
<reference evidence="10" key="1">
    <citation type="journal article" date="2014" name="Science">
        <title>Comparative genomics reveals insights into avian genome evolution and adaptation.</title>
        <authorList>
            <consortium name="Avian Genome Consortium"/>
            <person name="Zhang G."/>
            <person name="Li C."/>
            <person name="Li Q."/>
            <person name="Li B."/>
            <person name="Larkin D.M."/>
            <person name="Lee C."/>
            <person name="Storz J.F."/>
            <person name="Antunes A."/>
            <person name="Greenwold M.J."/>
            <person name="Meredith R.W."/>
            <person name="Odeen A."/>
            <person name="Cui J."/>
            <person name="Zhou Q."/>
            <person name="Xu L."/>
            <person name="Pan H."/>
            <person name="Wang Z."/>
            <person name="Jin L."/>
            <person name="Zhang P."/>
            <person name="Hu H."/>
            <person name="Yang W."/>
            <person name="Hu J."/>
            <person name="Xiao J."/>
            <person name="Yang Z."/>
            <person name="Liu Y."/>
            <person name="Xie Q."/>
            <person name="Yu H."/>
            <person name="Lian J."/>
            <person name="Wen P."/>
            <person name="Zhang F."/>
            <person name="Li H."/>
            <person name="Zeng Y."/>
            <person name="Xiong Z."/>
            <person name="Liu S."/>
            <person name="Zhou L."/>
            <person name="Huang Z."/>
            <person name="An N."/>
            <person name="Wang J."/>
            <person name="Zheng Q."/>
            <person name="Xiong Y."/>
            <person name="Wang G."/>
            <person name="Wang B."/>
            <person name="Wang J."/>
            <person name="Fan Y."/>
            <person name="da Fonseca R.R."/>
            <person name="Alfaro-Nunez A."/>
            <person name="Schubert M."/>
            <person name="Orlando L."/>
            <person name="Mourier T."/>
            <person name="Howard J.T."/>
            <person name="Ganapathy G."/>
            <person name="Pfenning A."/>
            <person name="Whitney O."/>
            <person name="Rivas M.V."/>
            <person name="Hara E."/>
            <person name="Smith J."/>
            <person name="Farre M."/>
            <person name="Narayan J."/>
            <person name="Slavov G."/>
            <person name="Romanov M.N."/>
            <person name="Borges R."/>
            <person name="Machado J.P."/>
            <person name="Khan I."/>
            <person name="Springer M.S."/>
            <person name="Gatesy J."/>
            <person name="Hoffmann F.G."/>
            <person name="Opazo J.C."/>
            <person name="Hastad O."/>
            <person name="Sawyer R.H."/>
            <person name="Kim H."/>
            <person name="Kim K.W."/>
            <person name="Kim H.J."/>
            <person name="Cho S."/>
            <person name="Li N."/>
            <person name="Huang Y."/>
            <person name="Bruford M.W."/>
            <person name="Zhan X."/>
            <person name="Dixon A."/>
            <person name="Bertelsen M.F."/>
            <person name="Derryberry E."/>
            <person name="Warren W."/>
            <person name="Wilson R.K."/>
            <person name="Li S."/>
            <person name="Ray D.A."/>
            <person name="Green R.E."/>
            <person name="O'Brien S.J."/>
            <person name="Griffin D."/>
            <person name="Johnson W.E."/>
            <person name="Haussler D."/>
            <person name="Ryder O.A."/>
            <person name="Willerslev E."/>
            <person name="Graves G.R."/>
            <person name="Alstrom P."/>
            <person name="Fjeldsa J."/>
            <person name="Mindell D.P."/>
            <person name="Edwards S.V."/>
            <person name="Braun E.L."/>
            <person name="Rahbek C."/>
            <person name="Burt D.W."/>
            <person name="Houde P."/>
            <person name="Zhang Y."/>
            <person name="Yang H."/>
            <person name="Wang J."/>
            <person name="Jarvis E.D."/>
            <person name="Gilbert M.T."/>
            <person name="Wang J."/>
        </authorList>
    </citation>
    <scope>NUCLEOTIDE SEQUENCE [LARGE SCALE GENOMIC DNA]</scope>
</reference>
<dbReference type="InterPro" id="IPR036179">
    <property type="entry name" value="Ig-like_dom_sf"/>
</dbReference>
<proteinExistence type="predicted"/>
<sequence length="117" mass="13273">EIRWIRHQISETVHLYRNGEDVYGAQMEEYIGRTELARDGLSSGILDLRITGVRPFDDGQYVCTVRDADSYGEALVELEVAAPFFHNAHHWMAALGVFLTLSVLSTALSAYLWRKKS</sequence>
<dbReference type="Proteomes" id="UP000053858">
    <property type="component" value="Unassembled WGS sequence"/>
</dbReference>
<feature type="transmembrane region" description="Helical" evidence="7">
    <location>
        <begin position="91"/>
        <end position="113"/>
    </location>
</feature>
<gene>
    <name evidence="9" type="ORF">N301_00049</name>
</gene>
<dbReference type="GO" id="GO:0001817">
    <property type="term" value="P:regulation of cytokine production"/>
    <property type="evidence" value="ECO:0007669"/>
    <property type="project" value="TreeGrafter"/>
</dbReference>
<protein>
    <submittedName>
        <fullName evidence="9">Selection and upkeep of intraepithelial T-cells protein 1</fullName>
    </submittedName>
</protein>
<evidence type="ECO:0000256" key="1">
    <source>
        <dbReference type="ARBA" id="ARBA00004370"/>
    </source>
</evidence>
<evidence type="ECO:0000256" key="4">
    <source>
        <dbReference type="ARBA" id="ARBA00023157"/>
    </source>
</evidence>
<dbReference type="GO" id="GO:0050863">
    <property type="term" value="P:regulation of T cell activation"/>
    <property type="evidence" value="ECO:0007669"/>
    <property type="project" value="UniProtKB-ARBA"/>
</dbReference>
<dbReference type="GO" id="GO:0050852">
    <property type="term" value="P:T cell receptor signaling pathway"/>
    <property type="evidence" value="ECO:0007669"/>
    <property type="project" value="TreeGrafter"/>
</dbReference>
<feature type="non-terminal residue" evidence="9">
    <location>
        <position position="117"/>
    </location>
</feature>
<dbReference type="GO" id="GO:0005102">
    <property type="term" value="F:signaling receptor binding"/>
    <property type="evidence" value="ECO:0007669"/>
    <property type="project" value="TreeGrafter"/>
</dbReference>
<evidence type="ECO:0000256" key="2">
    <source>
        <dbReference type="ARBA" id="ARBA00022729"/>
    </source>
</evidence>
<dbReference type="Gene3D" id="2.60.40.10">
    <property type="entry name" value="Immunoglobulins"/>
    <property type="match status" value="1"/>
</dbReference>
<dbReference type="InterPro" id="IPR007110">
    <property type="entry name" value="Ig-like_dom"/>
</dbReference>
<keyword evidence="7" id="KW-1133">Transmembrane helix</keyword>
<dbReference type="PANTHER" id="PTHR24100:SF149">
    <property type="entry name" value="BG-LIKE ANTIGEN 1-RELATED"/>
    <property type="match status" value="1"/>
</dbReference>
<dbReference type="GO" id="GO:0009897">
    <property type="term" value="C:external side of plasma membrane"/>
    <property type="evidence" value="ECO:0007669"/>
    <property type="project" value="TreeGrafter"/>
</dbReference>
<name>A0A0A0B268_CHAVO</name>
<evidence type="ECO:0000313" key="10">
    <source>
        <dbReference type="Proteomes" id="UP000053858"/>
    </source>
</evidence>
<dbReference type="SUPFAM" id="SSF48726">
    <property type="entry name" value="Immunoglobulin"/>
    <property type="match status" value="1"/>
</dbReference>
<feature type="domain" description="Ig-like" evidence="8">
    <location>
        <begin position="1"/>
        <end position="81"/>
    </location>
</feature>
<dbReference type="FunFam" id="2.60.40.10:FF:000142">
    <property type="entry name" value="V-set domain-containing T-cell activation inhibitor 1"/>
    <property type="match status" value="1"/>
</dbReference>
<evidence type="ECO:0000256" key="7">
    <source>
        <dbReference type="SAM" id="Phobius"/>
    </source>
</evidence>
<evidence type="ECO:0000313" key="9">
    <source>
        <dbReference type="EMBL" id="KGL99868.1"/>
    </source>
</evidence>
<feature type="non-terminal residue" evidence="9">
    <location>
        <position position="1"/>
    </location>
</feature>
<keyword evidence="7" id="KW-0812">Transmembrane</keyword>
<evidence type="ECO:0000256" key="6">
    <source>
        <dbReference type="ARBA" id="ARBA00023319"/>
    </source>
</evidence>
<dbReference type="EMBL" id="KL883641">
    <property type="protein sequence ID" value="KGL99868.1"/>
    <property type="molecule type" value="Genomic_DNA"/>
</dbReference>
<comment type="subcellular location">
    <subcellularLocation>
        <location evidence="1">Membrane</location>
    </subcellularLocation>
</comment>
<keyword evidence="5" id="KW-0325">Glycoprotein</keyword>
<keyword evidence="2" id="KW-0732">Signal</keyword>
<keyword evidence="4" id="KW-1015">Disulfide bond</keyword>